<dbReference type="EMBL" id="RSCL01000026">
    <property type="protein sequence ID" value="RUS99297.1"/>
    <property type="molecule type" value="Genomic_DNA"/>
</dbReference>
<accession>A0A433UZQ2</accession>
<proteinExistence type="predicted"/>
<evidence type="ECO:0000313" key="1">
    <source>
        <dbReference type="EMBL" id="RUS99297.1"/>
    </source>
</evidence>
<evidence type="ECO:0008006" key="3">
    <source>
        <dbReference type="Google" id="ProtNLM"/>
    </source>
</evidence>
<sequence>MNDFIVNKFSYVIGADQATQNELISWITISLQYINRFFEGDRSRIRGTKFGDCVSKVEFLVDSVIDSDDASLFRGVRDESGRLQAGAIVSRQYGVIYPDIEQREYLSIDPFTTPPWNCLEGVAFPETIKGAATWLMADIIIEVIDTNIEGVTKLLTIDRARSFYESIGFQSNPDFDREMILTKEAAQLFVQNQLRIRGTAQ</sequence>
<name>A0A433UZQ2_9CYAN</name>
<protein>
    <recommendedName>
        <fullName evidence="3">N-acetyltransferase domain-containing protein</fullName>
    </recommendedName>
</protein>
<reference evidence="1" key="1">
    <citation type="submission" date="2018-12" db="EMBL/GenBank/DDBJ databases">
        <authorList>
            <person name="Will S."/>
            <person name="Neumann-Schaal M."/>
            <person name="Henke P."/>
        </authorList>
    </citation>
    <scope>NUCLEOTIDE SEQUENCE</scope>
    <source>
        <strain evidence="1">PCC 7102</strain>
    </source>
</reference>
<dbReference type="OrthoDB" id="510445at2"/>
<gene>
    <name evidence="1" type="ORF">DSM106972_077390</name>
</gene>
<dbReference type="AlphaFoldDB" id="A0A433UZQ2"/>
<comment type="caution">
    <text evidence="1">The sequence shown here is derived from an EMBL/GenBank/DDBJ whole genome shotgun (WGS) entry which is preliminary data.</text>
</comment>
<organism evidence="1 2">
    <name type="scientific">Dulcicalothrix desertica PCC 7102</name>
    <dbReference type="NCBI Taxonomy" id="232991"/>
    <lineage>
        <taxon>Bacteria</taxon>
        <taxon>Bacillati</taxon>
        <taxon>Cyanobacteriota</taxon>
        <taxon>Cyanophyceae</taxon>
        <taxon>Nostocales</taxon>
        <taxon>Calotrichaceae</taxon>
        <taxon>Dulcicalothrix</taxon>
    </lineage>
</organism>
<keyword evidence="2" id="KW-1185">Reference proteome</keyword>
<reference evidence="1" key="2">
    <citation type="journal article" date="2019" name="Genome Biol. Evol.">
        <title>Day and night: Metabolic profiles and evolutionary relationships of six axenic non-marine cyanobacteria.</title>
        <authorList>
            <person name="Will S.E."/>
            <person name="Henke P."/>
            <person name="Boedeker C."/>
            <person name="Huang S."/>
            <person name="Brinkmann H."/>
            <person name="Rohde M."/>
            <person name="Jarek M."/>
            <person name="Friedl T."/>
            <person name="Seufert S."/>
            <person name="Schumacher M."/>
            <person name="Overmann J."/>
            <person name="Neumann-Schaal M."/>
            <person name="Petersen J."/>
        </authorList>
    </citation>
    <scope>NUCLEOTIDE SEQUENCE [LARGE SCALE GENOMIC DNA]</scope>
    <source>
        <strain evidence="1">PCC 7102</strain>
    </source>
</reference>
<dbReference type="Proteomes" id="UP000271624">
    <property type="component" value="Unassembled WGS sequence"/>
</dbReference>
<evidence type="ECO:0000313" key="2">
    <source>
        <dbReference type="Proteomes" id="UP000271624"/>
    </source>
</evidence>
<dbReference type="RefSeq" id="WP_127085817.1">
    <property type="nucleotide sequence ID" value="NZ_RSCL01000026.1"/>
</dbReference>